<proteinExistence type="predicted"/>
<evidence type="ECO:0000256" key="1">
    <source>
        <dbReference type="SAM" id="SignalP"/>
    </source>
</evidence>
<keyword evidence="3" id="KW-0418">Kinase</keyword>
<keyword evidence="1" id="KW-0732">Signal</keyword>
<feature type="chain" id="PRO_5042294583" evidence="1">
    <location>
        <begin position="26"/>
        <end position="307"/>
    </location>
</feature>
<dbReference type="InterPro" id="IPR011009">
    <property type="entry name" value="Kinase-like_dom_sf"/>
</dbReference>
<gene>
    <name evidence="3" type="ORF">GGX14DRAFT_479109</name>
</gene>
<sequence length="307" mass="34793">MNGARATKLAKILIYQASLSCLAGACTVRILRTTVDDHIASMTFNNAVDAIVGSLECRKRVLELATKVQLKNDPKLRAALRADEERIAAFLVSIFSSKSDEETVLRLEGDSAQCFLDVVQETLDRGFMMAQEHNRMALRIIRKLSESCDKLPSSLFIVGVNGRDEYPTFGGGFGEIYRASCGDRRVALKRMRYFIRGSDLRRIRLNFCREAFVWKDLHHPNILPFLGIDRDSFPSSLCMVSPWMEHGTVTNYLKTHGYENVDKLLHETAQGLEYLHSRNIVHGDLRGVHTYFQCKYSDHARLECVLG</sequence>
<dbReference type="AlphaFoldDB" id="A0AAD6UUZ5"/>
<dbReference type="SUPFAM" id="SSF56112">
    <property type="entry name" value="Protein kinase-like (PK-like)"/>
    <property type="match status" value="1"/>
</dbReference>
<protein>
    <submittedName>
        <fullName evidence="3">Kinase-like domain-containing protein</fullName>
    </submittedName>
</protein>
<evidence type="ECO:0000259" key="2">
    <source>
        <dbReference type="PROSITE" id="PS50011"/>
    </source>
</evidence>
<dbReference type="EMBL" id="JARJCW010000113">
    <property type="protein sequence ID" value="KAJ7192951.1"/>
    <property type="molecule type" value="Genomic_DNA"/>
</dbReference>
<dbReference type="GO" id="GO:0004674">
    <property type="term" value="F:protein serine/threonine kinase activity"/>
    <property type="evidence" value="ECO:0007669"/>
    <property type="project" value="TreeGrafter"/>
</dbReference>
<dbReference type="GO" id="GO:0005524">
    <property type="term" value="F:ATP binding"/>
    <property type="evidence" value="ECO:0007669"/>
    <property type="project" value="InterPro"/>
</dbReference>
<name>A0AAD6UUZ5_9AGAR</name>
<comment type="caution">
    <text evidence="3">The sequence shown here is derived from an EMBL/GenBank/DDBJ whole genome shotgun (WGS) entry which is preliminary data.</text>
</comment>
<dbReference type="Pfam" id="PF07714">
    <property type="entry name" value="PK_Tyr_Ser-Thr"/>
    <property type="match status" value="1"/>
</dbReference>
<feature type="domain" description="Protein kinase" evidence="2">
    <location>
        <begin position="162"/>
        <end position="307"/>
    </location>
</feature>
<reference evidence="3" key="1">
    <citation type="submission" date="2023-03" db="EMBL/GenBank/DDBJ databases">
        <title>Massive genome expansion in bonnet fungi (Mycena s.s.) driven by repeated elements and novel gene families across ecological guilds.</title>
        <authorList>
            <consortium name="Lawrence Berkeley National Laboratory"/>
            <person name="Harder C.B."/>
            <person name="Miyauchi S."/>
            <person name="Viragh M."/>
            <person name="Kuo A."/>
            <person name="Thoen E."/>
            <person name="Andreopoulos B."/>
            <person name="Lu D."/>
            <person name="Skrede I."/>
            <person name="Drula E."/>
            <person name="Henrissat B."/>
            <person name="Morin E."/>
            <person name="Kohler A."/>
            <person name="Barry K."/>
            <person name="LaButti K."/>
            <person name="Morin E."/>
            <person name="Salamov A."/>
            <person name="Lipzen A."/>
            <person name="Mereny Z."/>
            <person name="Hegedus B."/>
            <person name="Baldrian P."/>
            <person name="Stursova M."/>
            <person name="Weitz H."/>
            <person name="Taylor A."/>
            <person name="Grigoriev I.V."/>
            <person name="Nagy L.G."/>
            <person name="Martin F."/>
            <person name="Kauserud H."/>
        </authorList>
    </citation>
    <scope>NUCLEOTIDE SEQUENCE</scope>
    <source>
        <strain evidence="3">9144</strain>
    </source>
</reference>
<dbReference type="PANTHER" id="PTHR44329">
    <property type="entry name" value="SERINE/THREONINE-PROTEIN KINASE TNNI3K-RELATED"/>
    <property type="match status" value="1"/>
</dbReference>
<dbReference type="InterPro" id="IPR001245">
    <property type="entry name" value="Ser-Thr/Tyr_kinase_cat_dom"/>
</dbReference>
<dbReference type="SMART" id="SM00220">
    <property type="entry name" value="S_TKc"/>
    <property type="match status" value="1"/>
</dbReference>
<organism evidence="3 4">
    <name type="scientific">Mycena pura</name>
    <dbReference type="NCBI Taxonomy" id="153505"/>
    <lineage>
        <taxon>Eukaryota</taxon>
        <taxon>Fungi</taxon>
        <taxon>Dikarya</taxon>
        <taxon>Basidiomycota</taxon>
        <taxon>Agaricomycotina</taxon>
        <taxon>Agaricomycetes</taxon>
        <taxon>Agaricomycetidae</taxon>
        <taxon>Agaricales</taxon>
        <taxon>Marasmiineae</taxon>
        <taxon>Mycenaceae</taxon>
        <taxon>Mycena</taxon>
    </lineage>
</organism>
<keyword evidence="3" id="KW-0808">Transferase</keyword>
<dbReference type="PANTHER" id="PTHR44329:SF214">
    <property type="entry name" value="PROTEIN KINASE DOMAIN-CONTAINING PROTEIN"/>
    <property type="match status" value="1"/>
</dbReference>
<keyword evidence="4" id="KW-1185">Reference proteome</keyword>
<evidence type="ECO:0000313" key="3">
    <source>
        <dbReference type="EMBL" id="KAJ7192951.1"/>
    </source>
</evidence>
<evidence type="ECO:0000313" key="4">
    <source>
        <dbReference type="Proteomes" id="UP001219525"/>
    </source>
</evidence>
<feature type="signal peptide" evidence="1">
    <location>
        <begin position="1"/>
        <end position="25"/>
    </location>
</feature>
<dbReference type="Gene3D" id="1.10.510.10">
    <property type="entry name" value="Transferase(Phosphotransferase) domain 1"/>
    <property type="match status" value="1"/>
</dbReference>
<dbReference type="InterPro" id="IPR051681">
    <property type="entry name" value="Ser/Thr_Kinases-Pseudokinases"/>
</dbReference>
<dbReference type="PROSITE" id="PS51257">
    <property type="entry name" value="PROKAR_LIPOPROTEIN"/>
    <property type="match status" value="1"/>
</dbReference>
<dbReference type="Proteomes" id="UP001219525">
    <property type="component" value="Unassembled WGS sequence"/>
</dbReference>
<dbReference type="InterPro" id="IPR000719">
    <property type="entry name" value="Prot_kinase_dom"/>
</dbReference>
<accession>A0AAD6UUZ5</accession>
<dbReference type="PROSITE" id="PS50011">
    <property type="entry name" value="PROTEIN_KINASE_DOM"/>
    <property type="match status" value="1"/>
</dbReference>